<name>A0A663EGI9_AQUCH</name>
<keyword evidence="1" id="KW-0863">Zinc-finger</keyword>
<dbReference type="Pfam" id="PF00098">
    <property type="entry name" value="zf-CCHC"/>
    <property type="match status" value="2"/>
</dbReference>
<dbReference type="GO" id="GO:0003676">
    <property type="term" value="F:nucleic acid binding"/>
    <property type="evidence" value="ECO:0007669"/>
    <property type="project" value="InterPro"/>
</dbReference>
<dbReference type="SUPFAM" id="SSF57756">
    <property type="entry name" value="Retrovirus zinc finger-like domains"/>
    <property type="match status" value="1"/>
</dbReference>
<dbReference type="PROSITE" id="PS50158">
    <property type="entry name" value="ZF_CCHC"/>
    <property type="match status" value="2"/>
</dbReference>
<sequence>SDDGGRGWPGRGHPEGHRLATGGQRMLPLGGSVSTGRSPYSGSTEGRVRAGAAICYRCGGRGHIARDCATKPGGSAQEVGAGKLHCWKCGKLGHRARECLTRAQQGALGCAKQWGPMSGNGTRGGIGAGPSPSVFVQGPATTTQDQTVLPWN</sequence>
<dbReference type="Ensembl" id="ENSACCT00020011508.1">
    <property type="protein sequence ID" value="ENSACCP00020011021.1"/>
    <property type="gene ID" value="ENSACCG00020007563.1"/>
</dbReference>
<accession>A0A663EGI9</accession>
<dbReference type="InterPro" id="IPR036875">
    <property type="entry name" value="Znf_CCHC_sf"/>
</dbReference>
<feature type="compositionally biased region" description="Gly residues" evidence="2">
    <location>
        <begin position="1"/>
        <end position="10"/>
    </location>
</feature>
<dbReference type="PANTHER" id="PTHR23002">
    <property type="entry name" value="ZINC FINGER CCHC DOMAIN CONTAINING PROTEIN"/>
    <property type="match status" value="1"/>
</dbReference>
<keyword evidence="1" id="KW-0862">Zinc</keyword>
<protein>
    <recommendedName>
        <fullName evidence="3">CCHC-type domain-containing protein</fullName>
    </recommendedName>
</protein>
<evidence type="ECO:0000259" key="3">
    <source>
        <dbReference type="PROSITE" id="PS50158"/>
    </source>
</evidence>
<keyword evidence="1" id="KW-0479">Metal-binding</keyword>
<keyword evidence="5" id="KW-1185">Reference proteome</keyword>
<evidence type="ECO:0000313" key="4">
    <source>
        <dbReference type="Ensembl" id="ENSACCP00020011021.1"/>
    </source>
</evidence>
<feature type="domain" description="CCHC-type" evidence="3">
    <location>
        <begin position="86"/>
        <end position="99"/>
    </location>
</feature>
<dbReference type="InParanoid" id="A0A663EGI9"/>
<dbReference type="Proteomes" id="UP000472275">
    <property type="component" value="Chromosome 7"/>
</dbReference>
<dbReference type="SMART" id="SM00343">
    <property type="entry name" value="ZnF_C2HC"/>
    <property type="match status" value="2"/>
</dbReference>
<dbReference type="InterPro" id="IPR051714">
    <property type="entry name" value="Znf_CCHC_NABP"/>
</dbReference>
<proteinExistence type="predicted"/>
<evidence type="ECO:0000313" key="5">
    <source>
        <dbReference type="Proteomes" id="UP000472275"/>
    </source>
</evidence>
<evidence type="ECO:0000256" key="1">
    <source>
        <dbReference type="PROSITE-ProRule" id="PRU00047"/>
    </source>
</evidence>
<dbReference type="Gene3D" id="4.10.60.10">
    <property type="entry name" value="Zinc finger, CCHC-type"/>
    <property type="match status" value="1"/>
</dbReference>
<reference evidence="4" key="1">
    <citation type="submission" date="2025-08" db="UniProtKB">
        <authorList>
            <consortium name="Ensembl"/>
        </authorList>
    </citation>
    <scope>IDENTIFICATION</scope>
</reference>
<organism evidence="4 5">
    <name type="scientific">Aquila chrysaetos chrysaetos</name>
    <dbReference type="NCBI Taxonomy" id="223781"/>
    <lineage>
        <taxon>Eukaryota</taxon>
        <taxon>Metazoa</taxon>
        <taxon>Chordata</taxon>
        <taxon>Craniata</taxon>
        <taxon>Vertebrata</taxon>
        <taxon>Euteleostomi</taxon>
        <taxon>Archelosauria</taxon>
        <taxon>Archosauria</taxon>
        <taxon>Dinosauria</taxon>
        <taxon>Saurischia</taxon>
        <taxon>Theropoda</taxon>
        <taxon>Coelurosauria</taxon>
        <taxon>Aves</taxon>
        <taxon>Neognathae</taxon>
        <taxon>Neoaves</taxon>
        <taxon>Telluraves</taxon>
        <taxon>Accipitrimorphae</taxon>
        <taxon>Accipitriformes</taxon>
        <taxon>Accipitridae</taxon>
        <taxon>Accipitrinae</taxon>
        <taxon>Aquila</taxon>
    </lineage>
</organism>
<feature type="compositionally biased region" description="Polar residues" evidence="2">
    <location>
        <begin position="32"/>
        <end position="44"/>
    </location>
</feature>
<feature type="domain" description="CCHC-type" evidence="3">
    <location>
        <begin position="55"/>
        <end position="68"/>
    </location>
</feature>
<dbReference type="GO" id="GO:0008270">
    <property type="term" value="F:zinc ion binding"/>
    <property type="evidence" value="ECO:0007669"/>
    <property type="project" value="UniProtKB-KW"/>
</dbReference>
<dbReference type="AlphaFoldDB" id="A0A663EGI9"/>
<feature type="region of interest" description="Disordered" evidence="2">
    <location>
        <begin position="1"/>
        <end position="44"/>
    </location>
</feature>
<reference evidence="4" key="2">
    <citation type="submission" date="2025-09" db="UniProtKB">
        <authorList>
            <consortium name="Ensembl"/>
        </authorList>
    </citation>
    <scope>IDENTIFICATION</scope>
</reference>
<evidence type="ECO:0000256" key="2">
    <source>
        <dbReference type="SAM" id="MobiDB-lite"/>
    </source>
</evidence>
<dbReference type="InterPro" id="IPR001878">
    <property type="entry name" value="Znf_CCHC"/>
</dbReference>